<reference evidence="2" key="1">
    <citation type="journal article" date="2015" name="Nature">
        <title>Complex archaea that bridge the gap between prokaryotes and eukaryotes.</title>
        <authorList>
            <person name="Spang A."/>
            <person name="Saw J.H."/>
            <person name="Jorgensen S.L."/>
            <person name="Zaremba-Niedzwiedzka K."/>
            <person name="Martijn J."/>
            <person name="Lind A.E."/>
            <person name="van Eijk R."/>
            <person name="Schleper C."/>
            <person name="Guy L."/>
            <person name="Ettema T.J."/>
        </authorList>
    </citation>
    <scope>NUCLEOTIDE SEQUENCE</scope>
</reference>
<evidence type="ECO:0000313" key="2">
    <source>
        <dbReference type="EMBL" id="KKL49687.1"/>
    </source>
</evidence>
<organism evidence="2">
    <name type="scientific">marine sediment metagenome</name>
    <dbReference type="NCBI Taxonomy" id="412755"/>
    <lineage>
        <taxon>unclassified sequences</taxon>
        <taxon>metagenomes</taxon>
        <taxon>ecological metagenomes</taxon>
    </lineage>
</organism>
<sequence>MASVEAGLRKPLKERVPVELQLTGGGTTAKRATAVFKAGRDSQALGEGETLAVLYASKRIVDPPFDMDAFADFYERIDAVGASVDLLVQNLVGMGHEIVPKERPAGGSDVTPAEDDGDEPSAEQREWCREVFDRPNNDLQTFEEVMKPFLVDYYTLGQGYLEITRNGDGRIDNIYHLPARTIKIRVDEHGRMEGYVQVVGRKVQSFRRFGDTEHRFATLEPLTATDDWDQKDKDFLEKATIRLPVSYADSLDVEKADTNGTQDLNEIFPVHRKSPRRGLYGVPALSAVFEDCVGLMNYKIFNANYFNRDDIYTRYPIMPTGGWTLAEHNQISNTYTACPSDRVDWEALMALLVTQEVEDMATAFWKATGPTVYFVNGNTK</sequence>
<dbReference type="EMBL" id="LAZR01032870">
    <property type="protein sequence ID" value="KKL49687.1"/>
    <property type="molecule type" value="Genomic_DNA"/>
</dbReference>
<evidence type="ECO:0000256" key="1">
    <source>
        <dbReference type="SAM" id="MobiDB-lite"/>
    </source>
</evidence>
<dbReference type="AlphaFoldDB" id="A0A0F9FEX8"/>
<feature type="compositionally biased region" description="Acidic residues" evidence="1">
    <location>
        <begin position="112"/>
        <end position="121"/>
    </location>
</feature>
<accession>A0A0F9FEX8</accession>
<feature type="region of interest" description="Disordered" evidence="1">
    <location>
        <begin position="99"/>
        <end position="124"/>
    </location>
</feature>
<feature type="non-terminal residue" evidence="2">
    <location>
        <position position="380"/>
    </location>
</feature>
<comment type="caution">
    <text evidence="2">The sequence shown here is derived from an EMBL/GenBank/DDBJ whole genome shotgun (WGS) entry which is preliminary data.</text>
</comment>
<name>A0A0F9FEX8_9ZZZZ</name>
<proteinExistence type="predicted"/>
<protein>
    <submittedName>
        <fullName evidence="2">Uncharacterized protein</fullName>
    </submittedName>
</protein>
<gene>
    <name evidence="2" type="ORF">LCGC14_2313010</name>
</gene>